<dbReference type="Gene3D" id="3.30.200.20">
    <property type="entry name" value="Phosphorylase Kinase, domain 1"/>
    <property type="match status" value="1"/>
</dbReference>
<dbReference type="InterPro" id="IPR011009">
    <property type="entry name" value="Kinase-like_dom_sf"/>
</dbReference>
<evidence type="ECO:0000256" key="4">
    <source>
        <dbReference type="ARBA" id="ARBA00022840"/>
    </source>
</evidence>
<dbReference type="PROSITE" id="PS00108">
    <property type="entry name" value="PROTEIN_KINASE_ST"/>
    <property type="match status" value="1"/>
</dbReference>
<dbReference type="SUPFAM" id="SSF48452">
    <property type="entry name" value="TPR-like"/>
    <property type="match status" value="1"/>
</dbReference>
<protein>
    <submittedName>
        <fullName evidence="7">Serine/threonine-protein kinase PrkC</fullName>
        <ecNumber evidence="7">2.7.11.1</ecNumber>
    </submittedName>
</protein>
<proteinExistence type="predicted"/>
<dbReference type="Pfam" id="PF00069">
    <property type="entry name" value="Pkinase"/>
    <property type="match status" value="1"/>
</dbReference>
<dbReference type="GO" id="GO:0005524">
    <property type="term" value="F:ATP binding"/>
    <property type="evidence" value="ECO:0007669"/>
    <property type="project" value="UniProtKB-UniRule"/>
</dbReference>
<dbReference type="KEGG" id="mff:MFFC18_10060"/>
<dbReference type="EMBL" id="CP042912">
    <property type="protein sequence ID" value="QEG21152.1"/>
    <property type="molecule type" value="Genomic_DNA"/>
</dbReference>
<evidence type="ECO:0000256" key="1">
    <source>
        <dbReference type="ARBA" id="ARBA00022679"/>
    </source>
</evidence>
<evidence type="ECO:0000259" key="6">
    <source>
        <dbReference type="PROSITE" id="PS50011"/>
    </source>
</evidence>
<reference evidence="7 8" key="1">
    <citation type="submission" date="2019-08" db="EMBL/GenBank/DDBJ databases">
        <title>Deep-cultivation of Planctomycetes and their phenomic and genomic characterization uncovers novel biology.</title>
        <authorList>
            <person name="Wiegand S."/>
            <person name="Jogler M."/>
            <person name="Boedeker C."/>
            <person name="Pinto D."/>
            <person name="Vollmers J."/>
            <person name="Rivas-Marin E."/>
            <person name="Kohn T."/>
            <person name="Peeters S.H."/>
            <person name="Heuer A."/>
            <person name="Rast P."/>
            <person name="Oberbeckmann S."/>
            <person name="Bunk B."/>
            <person name="Jeske O."/>
            <person name="Meyerdierks A."/>
            <person name="Storesund J.E."/>
            <person name="Kallscheuer N."/>
            <person name="Luecker S."/>
            <person name="Lage O.M."/>
            <person name="Pohl T."/>
            <person name="Merkel B.J."/>
            <person name="Hornburger P."/>
            <person name="Mueller R.-W."/>
            <person name="Bruemmer F."/>
            <person name="Labrenz M."/>
            <person name="Spormann A.M."/>
            <person name="Op den Camp H."/>
            <person name="Overmann J."/>
            <person name="Amann R."/>
            <person name="Jetten M.S.M."/>
            <person name="Mascher T."/>
            <person name="Medema M.H."/>
            <person name="Devos D.P."/>
            <person name="Kaster A.-K."/>
            <person name="Ovreas L."/>
            <person name="Rohde M."/>
            <person name="Galperin M.Y."/>
            <person name="Jogler C."/>
        </authorList>
    </citation>
    <scope>NUCLEOTIDE SEQUENCE [LARGE SCALE GENOMIC DNA]</scope>
    <source>
        <strain evidence="7 8">FC18</strain>
    </source>
</reference>
<dbReference type="SMART" id="SM00220">
    <property type="entry name" value="S_TKc"/>
    <property type="match status" value="1"/>
</dbReference>
<feature type="domain" description="Protein kinase" evidence="6">
    <location>
        <begin position="61"/>
        <end position="329"/>
    </location>
</feature>
<name>A0A5B9P8B2_9BACT</name>
<dbReference type="SUPFAM" id="SSF56112">
    <property type="entry name" value="Protein kinase-like (PK-like)"/>
    <property type="match status" value="1"/>
</dbReference>
<dbReference type="InterPro" id="IPR008271">
    <property type="entry name" value="Ser/Thr_kinase_AS"/>
</dbReference>
<dbReference type="PANTHER" id="PTHR43289:SF6">
    <property type="entry name" value="SERINE_THREONINE-PROTEIN KINASE NEKL-3"/>
    <property type="match status" value="1"/>
</dbReference>
<evidence type="ECO:0000313" key="8">
    <source>
        <dbReference type="Proteomes" id="UP000322214"/>
    </source>
</evidence>
<dbReference type="PROSITE" id="PS00107">
    <property type="entry name" value="PROTEIN_KINASE_ATP"/>
    <property type="match status" value="1"/>
</dbReference>
<dbReference type="InterPro" id="IPR011990">
    <property type="entry name" value="TPR-like_helical_dom_sf"/>
</dbReference>
<accession>A0A5B9P8B2</accession>
<dbReference type="Proteomes" id="UP000322214">
    <property type="component" value="Chromosome"/>
</dbReference>
<dbReference type="Gene3D" id="1.25.40.10">
    <property type="entry name" value="Tetratricopeptide repeat domain"/>
    <property type="match status" value="2"/>
</dbReference>
<dbReference type="AlphaFoldDB" id="A0A5B9P8B2"/>
<dbReference type="RefSeq" id="WP_075081831.1">
    <property type="nucleotide sequence ID" value="NZ_CP042912.1"/>
</dbReference>
<evidence type="ECO:0000256" key="3">
    <source>
        <dbReference type="ARBA" id="ARBA00022777"/>
    </source>
</evidence>
<keyword evidence="1 7" id="KW-0808">Transferase</keyword>
<evidence type="ECO:0000313" key="7">
    <source>
        <dbReference type="EMBL" id="QEG21152.1"/>
    </source>
</evidence>
<sequence>MGSEHTSRDAIDFLSLVRQDLKDLRTCSDNNSTVVTSRFAEIEMATIESDADETPAYMGRFEVIEMLGEGGFARVFLANDPNLDRDVALKVPKPHVLVSAESRARFEREAKSAAILSHPNIVPVFESGSVGPIHFIASEFCPGPTLRQWFTNLKRKPSPRTVAEIVARLADALQHAHQRGIIHRDLKPANVILVDGDKDLPSRLRITDFGLARQLSGQDSLTAIGAIVGTPAYMSPEQASGTTEIDHRTDVYSLGMILYELLTGISPFKRKNHAASIAAVINEQVPAIRGANPSVDRDLEAICLKAICKEPADRYESAHDLGADLQHWISGESVSARKTSSFGRLHRWVKRNPILASSMLFGVVSLASGFYVSTSQWRQARANLELSIQQQHRAENNAAELHATIVKALEMSVDSLEQNLNVTPVQQKVMDELMQAHKRLIDEEAEVSISTDTFECYGRLARIYRTTGRYAESAAVCDQAENMIEKCAKSEEGIAQFALSAAEIHLQRALLADDIRDQEKREMAFQTSIQFFEKAEPFTDRLTWLEKGFRLHRNHAFSLHDIDSQNCLQAFEMAATFANEAYELAPENESAKYNAAMWYSDMSHVSHSGQGWQARLELLEEAERRFMEIAAIPDSELDCRYRLCYIRNEMARFLRGGVKDYDRAEDYSRMAIEGLQELIAEFPGQLKYTNRLSHAWLRLISIHRDQGKFAEALALMPEARKAHEKGMPHRVDRRIAEGLIAEGEIWADEYNDFAKAETAFDEAITQLESSEEFSLDASHIIDVLLEAYRQKSILYDKKGEREKADVVIGDGWRLSVQRALKLPTDRNIDSAVDRGTYYVKRIGQQGHFGLAKSVLDTLAEAGADSQFAQYETAVAWASLDYMQRELGKEKKDWDASRSKSIACLTKAIDLGFNDLERLKAERFFREYRHLPTFEACCDRVKVQ</sequence>
<evidence type="ECO:0000256" key="5">
    <source>
        <dbReference type="PROSITE-ProRule" id="PRU10141"/>
    </source>
</evidence>
<dbReference type="PANTHER" id="PTHR43289">
    <property type="entry name" value="MITOGEN-ACTIVATED PROTEIN KINASE KINASE KINASE 20-RELATED"/>
    <property type="match status" value="1"/>
</dbReference>
<organism evidence="7 8">
    <name type="scientific">Mariniblastus fucicola</name>
    <dbReference type="NCBI Taxonomy" id="980251"/>
    <lineage>
        <taxon>Bacteria</taxon>
        <taxon>Pseudomonadati</taxon>
        <taxon>Planctomycetota</taxon>
        <taxon>Planctomycetia</taxon>
        <taxon>Pirellulales</taxon>
        <taxon>Pirellulaceae</taxon>
        <taxon>Mariniblastus</taxon>
    </lineage>
</organism>
<evidence type="ECO:0000256" key="2">
    <source>
        <dbReference type="ARBA" id="ARBA00022741"/>
    </source>
</evidence>
<dbReference type="GO" id="GO:0004674">
    <property type="term" value="F:protein serine/threonine kinase activity"/>
    <property type="evidence" value="ECO:0007669"/>
    <property type="project" value="UniProtKB-EC"/>
</dbReference>
<dbReference type="EC" id="2.7.11.1" evidence="7"/>
<dbReference type="Gene3D" id="1.10.510.10">
    <property type="entry name" value="Transferase(Phosphotransferase) domain 1"/>
    <property type="match status" value="1"/>
</dbReference>
<dbReference type="STRING" id="980251.GCA_001642875_01934"/>
<dbReference type="SUPFAM" id="SSF81901">
    <property type="entry name" value="HCP-like"/>
    <property type="match status" value="1"/>
</dbReference>
<gene>
    <name evidence="7" type="primary">prkC_6</name>
    <name evidence="7" type="ORF">MFFC18_10060</name>
</gene>
<dbReference type="InterPro" id="IPR000719">
    <property type="entry name" value="Prot_kinase_dom"/>
</dbReference>
<keyword evidence="8" id="KW-1185">Reference proteome</keyword>
<dbReference type="OrthoDB" id="500858at2"/>
<keyword evidence="3 7" id="KW-0418">Kinase</keyword>
<keyword evidence="2 5" id="KW-0547">Nucleotide-binding</keyword>
<dbReference type="PROSITE" id="PS50011">
    <property type="entry name" value="PROTEIN_KINASE_DOM"/>
    <property type="match status" value="1"/>
</dbReference>
<keyword evidence="4 5" id="KW-0067">ATP-binding</keyword>
<feature type="binding site" evidence="5">
    <location>
        <position position="90"/>
    </location>
    <ligand>
        <name>ATP</name>
        <dbReference type="ChEBI" id="CHEBI:30616"/>
    </ligand>
</feature>
<dbReference type="InterPro" id="IPR017441">
    <property type="entry name" value="Protein_kinase_ATP_BS"/>
</dbReference>
<dbReference type="CDD" id="cd14014">
    <property type="entry name" value="STKc_PknB_like"/>
    <property type="match status" value="1"/>
</dbReference>